<dbReference type="RefSeq" id="WP_011128616.1">
    <property type="nucleotide sequence ID" value="NC_005070.1"/>
</dbReference>
<feature type="domain" description="FAD/NAD(P)-binding" evidence="1">
    <location>
        <begin position="10"/>
        <end position="161"/>
    </location>
</feature>
<protein>
    <submittedName>
        <fullName evidence="2">Predicted dehydrogenase (COG0644)</fullName>
    </submittedName>
</protein>
<dbReference type="HOGENOM" id="CLU_024648_5_0_3"/>
<dbReference type="InterPro" id="IPR036188">
    <property type="entry name" value="FAD/NAD-bd_sf"/>
</dbReference>
<keyword evidence="3" id="KW-1185">Reference proteome</keyword>
<proteinExistence type="predicted"/>
<sequence>MSVSSGWIHDTLIVGSGAAGGAAAAHLAAAGHNVLVLERDAKPRIKPCGGGMAASVQQWFPFSLEPAVEQVIGRVDFSWCLEDPVVANLPGDAPFWIVRREKLDQLLVDQAIGAGAERLTGVEVVDICRSRDVWEVTASDGRRWQAKAVVIADGSNSPWPQRLGLGAKHPQLATTMSVRLEGQGNVADGSTRFEFGLVKQGFAWAFPIADGVNIGVGSFIGKQDADPDQVLAQLLPDLGFPADAGIRQRGKLRVWSGHHRLDGNGIVVVGDAASLCDPFLAEGLRPALMSGCEAARHLNQWLKGDSKDLQGYSRTMRKRWGESMAWGRRISQVFYRFPGVGYQLGIKRPTAPRRIAQILSGELGYGDIAQRVIKRLLLQRN</sequence>
<name>Q7U5F1_PARMW</name>
<dbReference type="Proteomes" id="UP000001422">
    <property type="component" value="Chromosome"/>
</dbReference>
<dbReference type="NCBIfam" id="TIGR02032">
    <property type="entry name" value="GG-red-SF"/>
    <property type="match status" value="1"/>
</dbReference>
<organism evidence="2 3">
    <name type="scientific">Parasynechococcus marenigrum (strain WH8102)</name>
    <dbReference type="NCBI Taxonomy" id="84588"/>
    <lineage>
        <taxon>Bacteria</taxon>
        <taxon>Bacillati</taxon>
        <taxon>Cyanobacteriota</taxon>
        <taxon>Cyanophyceae</taxon>
        <taxon>Synechococcales</taxon>
        <taxon>Prochlorococcaceae</taxon>
        <taxon>Parasynechococcus</taxon>
        <taxon>Parasynechococcus marenigrum</taxon>
    </lineage>
</organism>
<dbReference type="InterPro" id="IPR011777">
    <property type="entry name" value="Geranylgeranyl_Rdtase_fam"/>
</dbReference>
<dbReference type="InterPro" id="IPR050407">
    <property type="entry name" value="Geranylgeranyl_reductase"/>
</dbReference>
<dbReference type="PRINTS" id="PR00420">
    <property type="entry name" value="RNGMNOXGNASE"/>
</dbReference>
<dbReference type="SUPFAM" id="SSF51905">
    <property type="entry name" value="FAD/NAD(P)-binding domain"/>
    <property type="match status" value="1"/>
</dbReference>
<dbReference type="Pfam" id="PF07992">
    <property type="entry name" value="Pyr_redox_2"/>
    <property type="match status" value="1"/>
</dbReference>
<dbReference type="EMBL" id="BX569693">
    <property type="protein sequence ID" value="CAE08271.1"/>
    <property type="molecule type" value="Genomic_DNA"/>
</dbReference>
<dbReference type="InterPro" id="IPR023753">
    <property type="entry name" value="FAD/NAD-binding_dom"/>
</dbReference>
<evidence type="ECO:0000259" key="1">
    <source>
        <dbReference type="Pfam" id="PF07992"/>
    </source>
</evidence>
<dbReference type="KEGG" id="syw:SYNW1756"/>
<dbReference type="STRING" id="84588.SYNW1756"/>
<dbReference type="GO" id="GO:0016628">
    <property type="term" value="F:oxidoreductase activity, acting on the CH-CH group of donors, NAD or NADP as acceptor"/>
    <property type="evidence" value="ECO:0007669"/>
    <property type="project" value="InterPro"/>
</dbReference>
<reference evidence="2 3" key="1">
    <citation type="journal article" date="2003" name="Nature">
        <title>The genome of a motile marine Synechococcus.</title>
        <authorList>
            <person name="Palenik B."/>
            <person name="Brahamsha B."/>
            <person name="Larimer F."/>
            <person name="Land M."/>
            <person name="Hauser L."/>
            <person name="Chain P."/>
            <person name="Lamerdin J."/>
            <person name="Regala W."/>
            <person name="Allen E.A."/>
            <person name="McCarren J."/>
            <person name="Paulsen I."/>
            <person name="Dufresne A."/>
            <person name="Partensky F."/>
            <person name="Webb E."/>
            <person name="Waterbury J."/>
        </authorList>
    </citation>
    <scope>NUCLEOTIDE SEQUENCE [LARGE SCALE GENOMIC DNA]</scope>
    <source>
        <strain evidence="2 3">WH8102</strain>
    </source>
</reference>
<dbReference type="Gene3D" id="3.50.50.60">
    <property type="entry name" value="FAD/NAD(P)-binding domain"/>
    <property type="match status" value="1"/>
</dbReference>
<dbReference type="PANTHER" id="PTHR42685">
    <property type="entry name" value="GERANYLGERANYL DIPHOSPHATE REDUCTASE"/>
    <property type="match status" value="1"/>
</dbReference>
<gene>
    <name evidence="2" type="ordered locus">SYNW1756</name>
</gene>
<accession>Q7U5F1</accession>
<dbReference type="eggNOG" id="COG0644">
    <property type="taxonomic scope" value="Bacteria"/>
</dbReference>
<dbReference type="AlphaFoldDB" id="Q7U5F1"/>
<dbReference type="PANTHER" id="PTHR42685:SF22">
    <property type="entry name" value="CONDITIONED MEDIUM FACTOR RECEPTOR 1"/>
    <property type="match status" value="1"/>
</dbReference>
<evidence type="ECO:0000313" key="3">
    <source>
        <dbReference type="Proteomes" id="UP000001422"/>
    </source>
</evidence>
<evidence type="ECO:0000313" key="2">
    <source>
        <dbReference type="EMBL" id="CAE08271.1"/>
    </source>
</evidence>